<dbReference type="GeneID" id="83708790"/>
<organism evidence="3 4">
    <name type="scientific">Mitsuokella jalaludinii</name>
    <dbReference type="NCBI Taxonomy" id="187979"/>
    <lineage>
        <taxon>Bacteria</taxon>
        <taxon>Bacillati</taxon>
        <taxon>Bacillota</taxon>
        <taxon>Negativicutes</taxon>
        <taxon>Selenomonadales</taxon>
        <taxon>Selenomonadaceae</taxon>
        <taxon>Mitsuokella</taxon>
    </lineage>
</organism>
<dbReference type="Proteomes" id="UP000095546">
    <property type="component" value="Unassembled WGS sequence"/>
</dbReference>
<evidence type="ECO:0000313" key="3">
    <source>
        <dbReference type="EMBL" id="CUN99488.1"/>
    </source>
</evidence>
<name>A0A174BIR6_9FIRM</name>
<proteinExistence type="inferred from homology"/>
<evidence type="ECO:0000313" key="4">
    <source>
        <dbReference type="Proteomes" id="UP000095546"/>
    </source>
</evidence>
<dbReference type="STRING" id="187979.ERS852385_01879"/>
<evidence type="ECO:0000256" key="1">
    <source>
        <dbReference type="ARBA" id="ARBA00008522"/>
    </source>
</evidence>
<dbReference type="InterPro" id="IPR003791">
    <property type="entry name" value="UPF0178"/>
</dbReference>
<sequence length="173" mass="18840">MKIFVDADACPVVHQIETVARKYNVPVVLLCDTNHILSSDYSEVRVVGAGADAVDLALINLCRAGDIVVTQDYGVAALALGKRAYAVHQNGWQYTEENIDRLLMERHVMKKARRASAKFHGKGPHKRTAADDEKFAQKFERLLQLVAAARATAAAIAGNAVREDGLQDDADGL</sequence>
<dbReference type="PANTHER" id="PTHR35146">
    <property type="entry name" value="UPF0178 PROTEIN YAII"/>
    <property type="match status" value="1"/>
</dbReference>
<dbReference type="AlphaFoldDB" id="A0A174BIR6"/>
<dbReference type="OrthoDB" id="9798918at2"/>
<dbReference type="EMBL" id="CYYU01000018">
    <property type="protein sequence ID" value="CUN99488.1"/>
    <property type="molecule type" value="Genomic_DNA"/>
</dbReference>
<dbReference type="NCBIfam" id="NF001095">
    <property type="entry name" value="PRK00124.1"/>
    <property type="match status" value="1"/>
</dbReference>
<dbReference type="HAMAP" id="MF_00489">
    <property type="entry name" value="UPF0178"/>
    <property type="match status" value="1"/>
</dbReference>
<dbReference type="eggNOG" id="COG1671">
    <property type="taxonomic scope" value="Bacteria"/>
</dbReference>
<comment type="similarity">
    <text evidence="1 2">Belongs to the UPF0178 family.</text>
</comment>
<evidence type="ECO:0000256" key="2">
    <source>
        <dbReference type="HAMAP-Rule" id="MF_00489"/>
    </source>
</evidence>
<keyword evidence="4" id="KW-1185">Reference proteome</keyword>
<dbReference type="Pfam" id="PF02639">
    <property type="entry name" value="DUF188"/>
    <property type="match status" value="1"/>
</dbReference>
<reference evidence="3 4" key="1">
    <citation type="submission" date="2015-09" db="EMBL/GenBank/DDBJ databases">
        <authorList>
            <consortium name="Pathogen Informatics"/>
        </authorList>
    </citation>
    <scope>NUCLEOTIDE SEQUENCE [LARGE SCALE GENOMIC DNA]</scope>
    <source>
        <strain evidence="3 4">2789STDY5608828</strain>
    </source>
</reference>
<accession>A0A174BIR6</accession>
<gene>
    <name evidence="3" type="primary">yaiI</name>
    <name evidence="3" type="ORF">ERS852385_01879</name>
</gene>
<protein>
    <recommendedName>
        <fullName evidence="2">UPF0178 protein ERS852385_01879</fullName>
    </recommendedName>
</protein>
<dbReference type="PANTHER" id="PTHR35146:SF1">
    <property type="entry name" value="UPF0178 PROTEIN YAII"/>
    <property type="match status" value="1"/>
</dbReference>
<dbReference type="RefSeq" id="WP_081828405.1">
    <property type="nucleotide sequence ID" value="NZ_CABIWZ010000018.1"/>
</dbReference>